<sequence length="69" mass="8760">FYFKDEIIEDPLKLKFEYGEKWKKYLVDIYKYCQNKCDYHFNSLELKNVFEIGYKKMLFLFFHHFLKNK</sequence>
<evidence type="ECO:0000313" key="1">
    <source>
        <dbReference type="EMBL" id="GAG75801.1"/>
    </source>
</evidence>
<name>X1BUH4_9ZZZZ</name>
<gene>
    <name evidence="1" type="ORF">S01H4_28998</name>
</gene>
<comment type="caution">
    <text evidence="1">The sequence shown here is derived from an EMBL/GenBank/DDBJ whole genome shotgun (WGS) entry which is preliminary data.</text>
</comment>
<proteinExistence type="predicted"/>
<reference evidence="1" key="1">
    <citation type="journal article" date="2014" name="Front. Microbiol.">
        <title>High frequency of phylogenetically diverse reductive dehalogenase-homologous genes in deep subseafloor sedimentary metagenomes.</title>
        <authorList>
            <person name="Kawai M."/>
            <person name="Futagami T."/>
            <person name="Toyoda A."/>
            <person name="Takaki Y."/>
            <person name="Nishi S."/>
            <person name="Hori S."/>
            <person name="Arai W."/>
            <person name="Tsubouchi T."/>
            <person name="Morono Y."/>
            <person name="Uchiyama I."/>
            <person name="Ito T."/>
            <person name="Fujiyama A."/>
            <person name="Inagaki F."/>
            <person name="Takami H."/>
        </authorList>
    </citation>
    <scope>NUCLEOTIDE SEQUENCE</scope>
    <source>
        <strain evidence="1">Expedition CK06-06</strain>
    </source>
</reference>
<organism evidence="1">
    <name type="scientific">marine sediment metagenome</name>
    <dbReference type="NCBI Taxonomy" id="412755"/>
    <lineage>
        <taxon>unclassified sequences</taxon>
        <taxon>metagenomes</taxon>
        <taxon>ecological metagenomes</taxon>
    </lineage>
</organism>
<dbReference type="EMBL" id="BART01014610">
    <property type="protein sequence ID" value="GAG75801.1"/>
    <property type="molecule type" value="Genomic_DNA"/>
</dbReference>
<protein>
    <submittedName>
        <fullName evidence="1">Uncharacterized protein</fullName>
    </submittedName>
</protein>
<accession>X1BUH4</accession>
<feature type="non-terminal residue" evidence="1">
    <location>
        <position position="1"/>
    </location>
</feature>
<dbReference type="AlphaFoldDB" id="X1BUH4"/>